<sequence length="300" mass="33964">MSSIQDLFGGRRRLLAIIFFIYLLLTASYYLINSPTFLSAEDTKPNTVVLANPEQDDVTPVSNGPMGFDHIYVINLPHRDDRRIRMKAIADYLGVTFTFVDGVYTNDTEVEMYTEKYGANSTAPQVACWRSHMNVYDVMIKNDDQSALILEDDIDAEANIERRVNEMRPHLPKDWDAWFLGHCHGKEWRGKVLGHPNLHVAVQPQCTHAYAVSRKGARKLLNVLAEIDRAIDKTIRNKYREGQLKIFSVQPPITGQLRMRGNPSDVNPGALALKGSGQALLEDSVYMRLLKEGLYKPDDA</sequence>
<dbReference type="InterPro" id="IPR050757">
    <property type="entry name" value="Collagen_mod_GT25"/>
</dbReference>
<dbReference type="Proteomes" id="UP000268093">
    <property type="component" value="Unassembled WGS sequence"/>
</dbReference>
<evidence type="ECO:0000256" key="3">
    <source>
        <dbReference type="ARBA" id="ARBA00022679"/>
    </source>
</evidence>
<evidence type="ECO:0000256" key="1">
    <source>
        <dbReference type="ARBA" id="ARBA00006721"/>
    </source>
</evidence>
<evidence type="ECO:0000256" key="4">
    <source>
        <dbReference type="SAM" id="Phobius"/>
    </source>
</evidence>
<dbReference type="PANTHER" id="PTHR10730">
    <property type="entry name" value="PROCOLLAGEN-LYSINE,2-OXOGLUTARATE 5-DIOXYGENASE/GLYCOSYLTRANSFERASE 25 FAMILY MEMBER"/>
    <property type="match status" value="1"/>
</dbReference>
<organism evidence="6 7">
    <name type="scientific">Jimgerdemannia flammicorona</name>
    <dbReference type="NCBI Taxonomy" id="994334"/>
    <lineage>
        <taxon>Eukaryota</taxon>
        <taxon>Fungi</taxon>
        <taxon>Fungi incertae sedis</taxon>
        <taxon>Mucoromycota</taxon>
        <taxon>Mucoromycotina</taxon>
        <taxon>Endogonomycetes</taxon>
        <taxon>Endogonales</taxon>
        <taxon>Endogonaceae</taxon>
        <taxon>Jimgerdemannia</taxon>
    </lineage>
</organism>
<keyword evidence="4" id="KW-0812">Transmembrane</keyword>
<protein>
    <submittedName>
        <fullName evidence="6">Glycosyltransferase family 25-domain-containing protein</fullName>
    </submittedName>
</protein>
<dbReference type="AlphaFoldDB" id="A0A433DJM0"/>
<keyword evidence="2" id="KW-0328">Glycosyltransferase</keyword>
<dbReference type="InterPro" id="IPR002654">
    <property type="entry name" value="Glyco_trans_25"/>
</dbReference>
<name>A0A433DJM0_9FUNG</name>
<gene>
    <name evidence="6" type="ORF">BC936DRAFT_150050</name>
</gene>
<comment type="caution">
    <text evidence="6">The sequence shown here is derived from an EMBL/GenBank/DDBJ whole genome shotgun (WGS) entry which is preliminary data.</text>
</comment>
<proteinExistence type="inferred from homology"/>
<evidence type="ECO:0000313" key="6">
    <source>
        <dbReference type="EMBL" id="RUP51063.1"/>
    </source>
</evidence>
<dbReference type="OrthoDB" id="2326236at2759"/>
<dbReference type="GO" id="GO:0016740">
    <property type="term" value="F:transferase activity"/>
    <property type="evidence" value="ECO:0007669"/>
    <property type="project" value="UniProtKB-KW"/>
</dbReference>
<dbReference type="Pfam" id="PF01755">
    <property type="entry name" value="Glyco_transf_25"/>
    <property type="match status" value="1"/>
</dbReference>
<comment type="similarity">
    <text evidence="1">Belongs to the glycosyltransferase 25 family.</text>
</comment>
<evidence type="ECO:0000313" key="7">
    <source>
        <dbReference type="Proteomes" id="UP000268093"/>
    </source>
</evidence>
<keyword evidence="7" id="KW-1185">Reference proteome</keyword>
<keyword evidence="4" id="KW-1133">Transmembrane helix</keyword>
<accession>A0A433DJM0</accession>
<keyword evidence="3 6" id="KW-0808">Transferase</keyword>
<reference evidence="6 7" key="1">
    <citation type="journal article" date="2018" name="New Phytol.">
        <title>Phylogenomics of Endogonaceae and evolution of mycorrhizas within Mucoromycota.</title>
        <authorList>
            <person name="Chang Y."/>
            <person name="Desiro A."/>
            <person name="Na H."/>
            <person name="Sandor L."/>
            <person name="Lipzen A."/>
            <person name="Clum A."/>
            <person name="Barry K."/>
            <person name="Grigoriev I.V."/>
            <person name="Martin F.M."/>
            <person name="Stajich J.E."/>
            <person name="Smith M.E."/>
            <person name="Bonito G."/>
            <person name="Spatafora J.W."/>
        </authorList>
    </citation>
    <scope>NUCLEOTIDE SEQUENCE [LARGE SCALE GENOMIC DNA]</scope>
    <source>
        <strain evidence="6 7">GMNB39</strain>
    </source>
</reference>
<dbReference type="CDD" id="cd06532">
    <property type="entry name" value="Glyco_transf_25"/>
    <property type="match status" value="1"/>
</dbReference>
<evidence type="ECO:0000259" key="5">
    <source>
        <dbReference type="Pfam" id="PF01755"/>
    </source>
</evidence>
<evidence type="ECO:0000256" key="2">
    <source>
        <dbReference type="ARBA" id="ARBA00022676"/>
    </source>
</evidence>
<dbReference type="PANTHER" id="PTHR10730:SF53">
    <property type="entry name" value="GLYCOSYLTRANSFERASE 25 FAMILY MEMBER"/>
    <property type="match status" value="1"/>
</dbReference>
<dbReference type="EMBL" id="RBNI01000979">
    <property type="protein sequence ID" value="RUP51063.1"/>
    <property type="molecule type" value="Genomic_DNA"/>
</dbReference>
<feature type="domain" description="Glycosyl transferase family 25" evidence="5">
    <location>
        <begin position="69"/>
        <end position="234"/>
    </location>
</feature>
<feature type="transmembrane region" description="Helical" evidence="4">
    <location>
        <begin position="12"/>
        <end position="32"/>
    </location>
</feature>
<keyword evidence="4" id="KW-0472">Membrane</keyword>